<feature type="compositionally biased region" description="Low complexity" evidence="7">
    <location>
        <begin position="852"/>
        <end position="866"/>
    </location>
</feature>
<evidence type="ECO:0000256" key="3">
    <source>
        <dbReference type="ARBA" id="ARBA00022553"/>
    </source>
</evidence>
<dbReference type="Proteomes" id="UP000005207">
    <property type="component" value="Unplaced"/>
</dbReference>
<dbReference type="HAMAP" id="MF_03002">
    <property type="entry name" value="eIF3c"/>
    <property type="match status" value="1"/>
</dbReference>
<keyword evidence="3" id="KW-0597">Phosphoprotein</keyword>
<dbReference type="SUPFAM" id="SSF46785">
    <property type="entry name" value="Winged helix' DNA-binding domain"/>
    <property type="match status" value="1"/>
</dbReference>
<dbReference type="FunFam" id="1.10.10.10:FF:000461">
    <property type="entry name" value="Eukaryotic translation initiation factor 3 subunit C"/>
    <property type="match status" value="1"/>
</dbReference>
<protein>
    <recommendedName>
        <fullName evidence="6">Eukaryotic translation initiation factor 3 subunit C</fullName>
        <shortName evidence="6">eIF3c</shortName>
    </recommendedName>
    <alternativeName>
        <fullName evidence="6">Eukaryotic translation initiation factor 3 subunit 8</fullName>
    </alternativeName>
</protein>
<name>A0A669BG07_ORENI</name>
<dbReference type="Pfam" id="PF05470">
    <property type="entry name" value="eIF-3c_N"/>
    <property type="match status" value="1"/>
</dbReference>
<evidence type="ECO:0000313" key="9">
    <source>
        <dbReference type="Ensembl" id="ENSONIP00000033449.1"/>
    </source>
</evidence>
<feature type="region of interest" description="Disordered" evidence="7">
    <location>
        <begin position="1"/>
        <end position="27"/>
    </location>
</feature>
<dbReference type="GO" id="GO:0003723">
    <property type="term" value="F:RNA binding"/>
    <property type="evidence" value="ECO:0007669"/>
    <property type="project" value="InterPro"/>
</dbReference>
<feature type="compositionally biased region" description="Acidic residues" evidence="7">
    <location>
        <begin position="248"/>
        <end position="257"/>
    </location>
</feature>
<evidence type="ECO:0000256" key="6">
    <source>
        <dbReference type="HAMAP-Rule" id="MF_03002"/>
    </source>
</evidence>
<dbReference type="GO" id="GO:0016282">
    <property type="term" value="C:eukaryotic 43S preinitiation complex"/>
    <property type="evidence" value="ECO:0007669"/>
    <property type="project" value="UniProtKB-UniRule"/>
</dbReference>
<comment type="similarity">
    <text evidence="6">Belongs to the eIF-3 subunit C family.</text>
</comment>
<feature type="region of interest" description="Disordered" evidence="7">
    <location>
        <begin position="177"/>
        <end position="219"/>
    </location>
</feature>
<dbReference type="InterPro" id="IPR000717">
    <property type="entry name" value="PCI_dom"/>
</dbReference>
<dbReference type="GO" id="GO:0031369">
    <property type="term" value="F:translation initiation factor binding"/>
    <property type="evidence" value="ECO:0007669"/>
    <property type="project" value="InterPro"/>
</dbReference>
<evidence type="ECO:0000256" key="7">
    <source>
        <dbReference type="SAM" id="MobiDB-lite"/>
    </source>
</evidence>
<proteinExistence type="inferred from homology"/>
<dbReference type="GeneTree" id="ENSGT00390000017900"/>
<dbReference type="GO" id="GO:0001732">
    <property type="term" value="P:formation of cytoplasmic translation initiation complex"/>
    <property type="evidence" value="ECO:0007669"/>
    <property type="project" value="UniProtKB-UniRule"/>
</dbReference>
<comment type="function">
    <text evidence="5">Component of the eukaryotic translation initiation factor 3 (eIF-3) complex, which is required for several steps in the initiation of protein synthesis. The eIF-3 complex associates with the 40S ribosome and facilitates the recruitment of eIF-1, eIF-1A, eIF-2:GTP:methionyl-tRNAi and eIF-5 to form the 43S pre-initiation complex (43S PIC). The eIF-3 complex stimulates mRNA recruitment to the 43S PIC and scanning of the mRNA for AUG recognition. The eIF-3 complex is also required for disassembly and recycling of post-termination ribosomal complexes and subsequently prevents premature joining of the 40S and 60S ribosomal subunits prior to initiation. The eIF-3 complex specifically targets and initiates translation of a subset of mRNAs involved in cell proliferation, including cell cycling, differentiation and apoptosis, and uses different modes of RNA stem-loop binding to exert either translational activation or repression.</text>
</comment>
<comment type="function">
    <text evidence="6">Component of the eukaryotic translation initiation factor 3 (eIF-3) complex, which is involved in protein synthesis of a specialized repertoire of mRNAs and, together with other initiation factors, stimulates binding of mRNA and methionyl-tRNAi to the 40S ribosome. The eIF-3 complex specifically targets and initiates translation of a subset of mRNAs involved in cell proliferation.</text>
</comment>
<dbReference type="PANTHER" id="PTHR13937">
    <property type="entry name" value="EUKARYOTIC TRANSLATION INITATION FACTOR 3, SUBUNIT 8 EIF3S8 -RELATED"/>
    <property type="match status" value="1"/>
</dbReference>
<dbReference type="SMART" id="SM00088">
    <property type="entry name" value="PINT"/>
    <property type="match status" value="1"/>
</dbReference>
<dbReference type="PROSITE" id="PS50250">
    <property type="entry name" value="PCI"/>
    <property type="match status" value="1"/>
</dbReference>
<evidence type="ECO:0000313" key="10">
    <source>
        <dbReference type="Proteomes" id="UP000005207"/>
    </source>
</evidence>
<dbReference type="Pfam" id="PF26569">
    <property type="entry name" value="EIF3CL_C"/>
    <property type="match status" value="1"/>
</dbReference>
<sequence>MSRFFATGSDSESEESSSADEITPKAPGATFKQSLLLSDDEEDTKRVVRSAKDKRFEELTNLIKTIRNAMKIRDMSKCLEEFEQLCRAFLKSKNIVDKEGIPPFYIRLLADLEDYLNQLWEDKEGKKKMNKNNAKALSTLRQKIRKYNRDFESEIAAYKEVKSKTKASFVVPAVLMQSRSSSSDEDDDDDDEDWGSDQSGSSGETSDKEEGKTSSMSVLFLKKAQDTEKLGVRKEERKKKLKQKERIEEEAEEEGGEESGGGWEKVKGGVPLVKEKPKMFAKGTEINTAVVVKKLNEILQARGKKGTDRAAQIELFHALAAIAAENNLGQGILVKIKFNIIASLYDYNPNLAAFMKPDMWKKCLDCIDELLDILFEHNNIFIGENIAEDSENLAVSDQPFRVRGCILTLVERMDEEFTKIMQNTDPHSQEYVDNLKDEGRVCGIVDRLLTYLENKGSTEEICRVYLRRIMHTYYKFDYKAHRRSLGLQGETKSEQDQEESEGEDSAVIMDRLCKFIYAKDRTDRIRTCAILCHIYHHALHSRWYQARDLMLMSHLQDNIQHADPPVQILYNRTMVQLGICAFRQGMIKDAHNALLDIQSSGRAKELLGQGLLMRNMQERNAEQEKIEKRRQVPFHMHINLELLECVYLVSAMLLEIPYMAAHEFDARRRMISKQFHHQLRVGERQPLLGPPESMREHVVAASKAMKMGDWRTCHSFIINEKMNSKVWDLFPEAQRVREMLVRKIQEESLRTYLFTYSSVYDSISMATLSEMFELEMPTVHSIISKMIINEELMASLDQPTQTVVMHRTEPTSLQNMALQLAEKLGNLVENNERVFDLKQGVYGGYFNRDQKSYQQKQSGYQRGGYRNQNQGNY</sequence>
<reference evidence="9" key="1">
    <citation type="submission" date="2025-08" db="UniProtKB">
        <authorList>
            <consortium name="Ensembl"/>
        </authorList>
    </citation>
    <scope>IDENTIFICATION</scope>
</reference>
<feature type="region of interest" description="Disordered" evidence="7">
    <location>
        <begin position="236"/>
        <end position="268"/>
    </location>
</feature>
<organism evidence="9 10">
    <name type="scientific">Oreochromis niloticus</name>
    <name type="common">Nile tilapia</name>
    <name type="synonym">Tilapia nilotica</name>
    <dbReference type="NCBI Taxonomy" id="8128"/>
    <lineage>
        <taxon>Eukaryota</taxon>
        <taxon>Metazoa</taxon>
        <taxon>Chordata</taxon>
        <taxon>Craniata</taxon>
        <taxon>Vertebrata</taxon>
        <taxon>Euteleostomi</taxon>
        <taxon>Actinopterygii</taxon>
        <taxon>Neopterygii</taxon>
        <taxon>Teleostei</taxon>
        <taxon>Neoteleostei</taxon>
        <taxon>Acanthomorphata</taxon>
        <taxon>Ovalentaria</taxon>
        <taxon>Cichlomorphae</taxon>
        <taxon>Cichliformes</taxon>
        <taxon>Cichlidae</taxon>
        <taxon>African cichlids</taxon>
        <taxon>Pseudocrenilabrinae</taxon>
        <taxon>Oreochromini</taxon>
        <taxon>Oreochromis</taxon>
    </lineage>
</organism>
<dbReference type="GO" id="GO:0003743">
    <property type="term" value="F:translation initiation factor activity"/>
    <property type="evidence" value="ECO:0007669"/>
    <property type="project" value="UniProtKB-UniRule"/>
</dbReference>
<feature type="domain" description="PCI" evidence="8">
    <location>
        <begin position="634"/>
        <end position="810"/>
    </location>
</feature>
<evidence type="ECO:0000256" key="5">
    <source>
        <dbReference type="ARBA" id="ARBA00057041"/>
    </source>
</evidence>
<dbReference type="InterPro" id="IPR008905">
    <property type="entry name" value="EIF3C_N_dom"/>
</dbReference>
<dbReference type="InterPro" id="IPR027516">
    <property type="entry name" value="EIF3C"/>
</dbReference>
<evidence type="ECO:0000256" key="4">
    <source>
        <dbReference type="ARBA" id="ARBA00022917"/>
    </source>
</evidence>
<comment type="subcellular location">
    <subcellularLocation>
        <location evidence="6">Cytoplasm</location>
    </subcellularLocation>
</comment>
<dbReference type="AlphaFoldDB" id="A0A669BG07"/>
<dbReference type="GO" id="GO:0033290">
    <property type="term" value="C:eukaryotic 48S preinitiation complex"/>
    <property type="evidence" value="ECO:0007669"/>
    <property type="project" value="UniProtKB-UniRule"/>
</dbReference>
<accession>A0A669BG07</accession>
<dbReference type="Ensembl" id="ENSONIT00000080720.1">
    <property type="protein sequence ID" value="ENSONIP00000033449.1"/>
    <property type="gene ID" value="ENSONIG00000038757.1"/>
</dbReference>
<feature type="compositionally biased region" description="Acidic residues" evidence="7">
    <location>
        <begin position="183"/>
        <end position="195"/>
    </location>
</feature>
<dbReference type="PANTHER" id="PTHR13937:SF0">
    <property type="entry name" value="EUKARYOTIC TRANSLATION INITIATION FACTOR 3 SUBUNIT C-RELATED"/>
    <property type="match status" value="1"/>
</dbReference>
<dbReference type="InterPro" id="IPR036390">
    <property type="entry name" value="WH_DNA-bd_sf"/>
</dbReference>
<dbReference type="Pfam" id="PF01399">
    <property type="entry name" value="PCI"/>
    <property type="match status" value="1"/>
</dbReference>
<dbReference type="GO" id="GO:0005852">
    <property type="term" value="C:eukaryotic translation initiation factor 3 complex"/>
    <property type="evidence" value="ECO:0007669"/>
    <property type="project" value="UniProtKB-UniRule"/>
</dbReference>
<dbReference type="InterPro" id="IPR058999">
    <property type="entry name" value="EIF3CL_C"/>
</dbReference>
<keyword evidence="1 6" id="KW-0963">Cytoplasm</keyword>
<comment type="subunit">
    <text evidence="6">Component of the eukaryotic translation initiation factor 3 (eIF-3) complex, which is composed of 13 subunits: EIF3A, EIF3B, EIF3C, EIF3D, EIF3E, EIF3F, EIF3G, EIF3H, EIF3I, EIF3J, EIF3K, EIF3L and EIF3M.</text>
</comment>
<dbReference type="Gene3D" id="1.25.40.570">
    <property type="match status" value="1"/>
</dbReference>
<feature type="region of interest" description="Disordered" evidence="7">
    <location>
        <begin position="852"/>
        <end position="873"/>
    </location>
</feature>
<keyword evidence="4 6" id="KW-0648">Protein biosynthesis</keyword>
<reference evidence="9" key="2">
    <citation type="submission" date="2025-09" db="UniProtKB">
        <authorList>
            <consortium name="Ensembl"/>
        </authorList>
    </citation>
    <scope>IDENTIFICATION</scope>
</reference>
<gene>
    <name evidence="6" type="primary">EIF3C</name>
    <name evidence="6" type="synonym">EIF3S8</name>
    <name evidence="9" type="synonym">LOC100710897</name>
</gene>
<keyword evidence="10" id="KW-1185">Reference proteome</keyword>
<keyword evidence="2 6" id="KW-0396">Initiation factor</keyword>
<evidence type="ECO:0000256" key="2">
    <source>
        <dbReference type="ARBA" id="ARBA00022540"/>
    </source>
</evidence>
<evidence type="ECO:0000256" key="1">
    <source>
        <dbReference type="ARBA" id="ARBA00022490"/>
    </source>
</evidence>
<evidence type="ECO:0000259" key="8">
    <source>
        <dbReference type="PROSITE" id="PS50250"/>
    </source>
</evidence>